<evidence type="ECO:0000313" key="1">
    <source>
        <dbReference type="EMBL" id="KAA2237656.1"/>
    </source>
</evidence>
<evidence type="ECO:0000313" key="2">
    <source>
        <dbReference type="Proteomes" id="UP000323142"/>
    </source>
</evidence>
<sequence>MAKVAARIRVPGPQGPAAKIKPEDIPPELVAAAVASLVAPLVARADALAREVEGLTPGGFDRSRPRNFTLSLLLLGA</sequence>
<organism evidence="1 2">
    <name type="scientific">Salinarimonas soli</name>
    <dbReference type="NCBI Taxonomy" id="1638099"/>
    <lineage>
        <taxon>Bacteria</taxon>
        <taxon>Pseudomonadati</taxon>
        <taxon>Pseudomonadota</taxon>
        <taxon>Alphaproteobacteria</taxon>
        <taxon>Hyphomicrobiales</taxon>
        <taxon>Salinarimonadaceae</taxon>
        <taxon>Salinarimonas</taxon>
    </lineage>
</organism>
<reference evidence="1 2" key="1">
    <citation type="submission" date="2019-09" db="EMBL/GenBank/DDBJ databases">
        <title>Salinarimonas rosea gen. nov., sp. nov., a new member of the a-2 subgroup of the Proteobacteria.</title>
        <authorList>
            <person name="Liu J."/>
        </authorList>
    </citation>
    <scope>NUCLEOTIDE SEQUENCE [LARGE SCALE GENOMIC DNA]</scope>
    <source>
        <strain evidence="1 2">BN140002</strain>
    </source>
</reference>
<proteinExistence type="predicted"/>
<protein>
    <submittedName>
        <fullName evidence="1">Uncharacterized protein</fullName>
    </submittedName>
</protein>
<dbReference type="Proteomes" id="UP000323142">
    <property type="component" value="Unassembled WGS sequence"/>
</dbReference>
<gene>
    <name evidence="1" type="ORF">F0L46_08220</name>
</gene>
<keyword evidence="2" id="KW-1185">Reference proteome</keyword>
<reference evidence="1 2" key="2">
    <citation type="submission" date="2019-09" db="EMBL/GenBank/DDBJ databases">
        <authorList>
            <person name="Jin C."/>
        </authorList>
    </citation>
    <scope>NUCLEOTIDE SEQUENCE [LARGE SCALE GENOMIC DNA]</scope>
    <source>
        <strain evidence="1 2">BN140002</strain>
    </source>
</reference>
<dbReference type="EMBL" id="VUOA01000018">
    <property type="protein sequence ID" value="KAA2237656.1"/>
    <property type="molecule type" value="Genomic_DNA"/>
</dbReference>
<dbReference type="RefSeq" id="WP_149816596.1">
    <property type="nucleotide sequence ID" value="NZ_VUOA01000018.1"/>
</dbReference>
<name>A0A5B2VGH5_9HYPH</name>
<accession>A0A5B2VGH5</accession>
<comment type="caution">
    <text evidence="1">The sequence shown here is derived from an EMBL/GenBank/DDBJ whole genome shotgun (WGS) entry which is preliminary data.</text>
</comment>
<dbReference type="AlphaFoldDB" id="A0A5B2VGH5"/>